<dbReference type="AlphaFoldDB" id="A0A094YLZ2"/>
<organism evidence="1 2">
    <name type="scientific">Acetobacter tropicalis</name>
    <dbReference type="NCBI Taxonomy" id="104102"/>
    <lineage>
        <taxon>Bacteria</taxon>
        <taxon>Pseudomonadati</taxon>
        <taxon>Pseudomonadota</taxon>
        <taxon>Alphaproteobacteria</taxon>
        <taxon>Acetobacterales</taxon>
        <taxon>Acetobacteraceae</taxon>
        <taxon>Acetobacter</taxon>
    </lineage>
</organism>
<reference evidence="1 2" key="1">
    <citation type="submission" date="2014-06" db="EMBL/GenBank/DDBJ databases">
        <title>Functional and comparative genomic analyses of the Drosophila gut microbiota identify candidate symbiosis factors.</title>
        <authorList>
            <person name="Newell P.D."/>
            <person name="Chaston J.M."/>
            <person name="Douglas A.E."/>
        </authorList>
    </citation>
    <scope>NUCLEOTIDE SEQUENCE [LARGE SCALE GENOMIC DNA]</scope>
    <source>
        <strain evidence="1 2">DmCS_006</strain>
    </source>
</reference>
<accession>A0A094YLZ2</accession>
<comment type="caution">
    <text evidence="1">The sequence shown here is derived from an EMBL/GenBank/DDBJ whole genome shotgun (WGS) entry which is preliminary data.</text>
</comment>
<name>A0A094YLZ2_9PROT</name>
<dbReference type="PATRIC" id="fig|104102.7.peg.1927"/>
<sequence length="41" mass="4240">MHGGSTFSAPIESGEQSGFSAKGYPTKHMICGVMCETNGGF</sequence>
<evidence type="ECO:0000313" key="1">
    <source>
        <dbReference type="EMBL" id="KGB23080.1"/>
    </source>
</evidence>
<gene>
    <name evidence="1" type="ORF">AtDm6_1949</name>
</gene>
<keyword evidence="2" id="KW-1185">Reference proteome</keyword>
<dbReference type="Proteomes" id="UP000029448">
    <property type="component" value="Unassembled WGS sequence"/>
</dbReference>
<proteinExistence type="predicted"/>
<evidence type="ECO:0000313" key="2">
    <source>
        <dbReference type="Proteomes" id="UP000029448"/>
    </source>
</evidence>
<dbReference type="EMBL" id="JOKM01000071">
    <property type="protein sequence ID" value="KGB23080.1"/>
    <property type="molecule type" value="Genomic_DNA"/>
</dbReference>
<protein>
    <submittedName>
        <fullName evidence="1">Uncharacterized protein</fullName>
    </submittedName>
</protein>